<name>A0A6V7NZC7_ANACO</name>
<keyword evidence="5" id="KW-0689">Ribosomal protein</keyword>
<dbReference type="Pfam" id="PF00542">
    <property type="entry name" value="Ribosomal_L12"/>
    <property type="match status" value="1"/>
</dbReference>
<comment type="subcellular location">
    <subcellularLocation>
        <location evidence="1">Plastid</location>
        <location evidence="1">Chloroplast</location>
    </subcellularLocation>
</comment>
<dbReference type="GO" id="GO:0005840">
    <property type="term" value="C:ribosome"/>
    <property type="evidence" value="ECO:0007669"/>
    <property type="project" value="UniProtKB-KW"/>
</dbReference>
<evidence type="ECO:0000256" key="2">
    <source>
        <dbReference type="ARBA" id="ARBA00007197"/>
    </source>
</evidence>
<dbReference type="GO" id="GO:0003735">
    <property type="term" value="F:structural constituent of ribosome"/>
    <property type="evidence" value="ECO:0007669"/>
    <property type="project" value="InterPro"/>
</dbReference>
<dbReference type="FunFam" id="3.30.1390.10:FF:000001">
    <property type="entry name" value="50S ribosomal protein L7/L12"/>
    <property type="match status" value="1"/>
</dbReference>
<evidence type="ECO:0000259" key="7">
    <source>
        <dbReference type="Pfam" id="PF00542"/>
    </source>
</evidence>
<evidence type="ECO:0000256" key="5">
    <source>
        <dbReference type="ARBA" id="ARBA00022980"/>
    </source>
</evidence>
<evidence type="ECO:0000256" key="4">
    <source>
        <dbReference type="ARBA" id="ARBA00022640"/>
    </source>
</evidence>
<proteinExistence type="inferred from homology"/>
<comment type="similarity">
    <text evidence="2">Belongs to the bacterial ribosomal protein bL12 family.</text>
</comment>
<organism evidence="8">
    <name type="scientific">Ananas comosus var. bracteatus</name>
    <name type="common">red pineapple</name>
    <dbReference type="NCBI Taxonomy" id="296719"/>
    <lineage>
        <taxon>Eukaryota</taxon>
        <taxon>Viridiplantae</taxon>
        <taxon>Streptophyta</taxon>
        <taxon>Embryophyta</taxon>
        <taxon>Tracheophyta</taxon>
        <taxon>Spermatophyta</taxon>
        <taxon>Magnoliopsida</taxon>
        <taxon>Liliopsida</taxon>
        <taxon>Poales</taxon>
        <taxon>Bromeliaceae</taxon>
        <taxon>Bromelioideae</taxon>
        <taxon>Ananas</taxon>
    </lineage>
</organism>
<dbReference type="GO" id="GO:0006412">
    <property type="term" value="P:translation"/>
    <property type="evidence" value="ECO:0007669"/>
    <property type="project" value="InterPro"/>
</dbReference>
<accession>A0A6V7NZC7</accession>
<sequence length="142" mass="15019">MATTLSSALSLFTYSSASPSLHHPLLPLLPPQTLNFPSHCRLRRSSAASAAAVSPKIEELGDAIANLTLAEARASSTSSRTASANARIATIKVIRALTNLALKEAKDLIEGLPKKFKEAVSKEEAEEAKKQLEEVGAKISVV</sequence>
<dbReference type="PANTHER" id="PTHR45987">
    <property type="entry name" value="39S RIBOSOMAL PROTEIN L12"/>
    <property type="match status" value="1"/>
</dbReference>
<dbReference type="AlphaFoldDB" id="A0A6V7NZC7"/>
<keyword evidence="3" id="KW-0150">Chloroplast</keyword>
<dbReference type="SUPFAM" id="SSF54736">
    <property type="entry name" value="ClpS-like"/>
    <property type="match status" value="1"/>
</dbReference>
<evidence type="ECO:0000256" key="6">
    <source>
        <dbReference type="ARBA" id="ARBA00023274"/>
    </source>
</evidence>
<evidence type="ECO:0000313" key="8">
    <source>
        <dbReference type="EMBL" id="CAD1823943.1"/>
    </source>
</evidence>
<dbReference type="EMBL" id="LR862143">
    <property type="protein sequence ID" value="CAD1823943.1"/>
    <property type="molecule type" value="Genomic_DNA"/>
</dbReference>
<gene>
    <name evidence="8" type="ORF">CB5_LOCUS7154</name>
</gene>
<dbReference type="InterPro" id="IPR000206">
    <property type="entry name" value="Ribosomal_bL12"/>
</dbReference>
<dbReference type="Gene3D" id="3.30.1390.10">
    <property type="match status" value="1"/>
</dbReference>
<feature type="domain" description="Large ribosomal subunit protein bL12 C-terminal" evidence="7">
    <location>
        <begin position="83"/>
        <end position="141"/>
    </location>
</feature>
<keyword evidence="6" id="KW-0687">Ribonucleoprotein</keyword>
<evidence type="ECO:0000256" key="3">
    <source>
        <dbReference type="ARBA" id="ARBA00022528"/>
    </source>
</evidence>
<dbReference type="GO" id="GO:0009507">
    <property type="term" value="C:chloroplast"/>
    <property type="evidence" value="ECO:0007669"/>
    <property type="project" value="UniProtKB-SubCell"/>
</dbReference>
<evidence type="ECO:0000256" key="1">
    <source>
        <dbReference type="ARBA" id="ARBA00004229"/>
    </source>
</evidence>
<protein>
    <recommendedName>
        <fullName evidence="7">Large ribosomal subunit protein bL12 C-terminal domain-containing protein</fullName>
    </recommendedName>
</protein>
<dbReference type="GO" id="GO:0003729">
    <property type="term" value="F:mRNA binding"/>
    <property type="evidence" value="ECO:0007669"/>
    <property type="project" value="TreeGrafter"/>
</dbReference>
<dbReference type="CDD" id="cd00387">
    <property type="entry name" value="Ribosomal_L7_L12"/>
    <property type="match status" value="1"/>
</dbReference>
<reference evidence="8" key="1">
    <citation type="submission" date="2020-07" db="EMBL/GenBank/DDBJ databases">
        <authorList>
            <person name="Lin J."/>
        </authorList>
    </citation>
    <scope>NUCLEOTIDE SEQUENCE</scope>
</reference>
<dbReference type="GO" id="GO:1990904">
    <property type="term" value="C:ribonucleoprotein complex"/>
    <property type="evidence" value="ECO:0007669"/>
    <property type="project" value="UniProtKB-KW"/>
</dbReference>
<dbReference type="PANTHER" id="PTHR45987:SF26">
    <property type="entry name" value="LARGE RIBOSOMAL SUBUNIT PROTEIN BL12CX-RELATED"/>
    <property type="match status" value="1"/>
</dbReference>
<dbReference type="InterPro" id="IPR014719">
    <property type="entry name" value="Ribosomal_bL12_C/ClpS-like"/>
</dbReference>
<keyword evidence="4" id="KW-0934">Plastid</keyword>
<dbReference type="InterPro" id="IPR013823">
    <property type="entry name" value="Ribosomal_bL12_C"/>
</dbReference>